<dbReference type="SUPFAM" id="SSF54928">
    <property type="entry name" value="RNA-binding domain, RBD"/>
    <property type="match status" value="1"/>
</dbReference>
<dbReference type="Gene3D" id="3.30.70.330">
    <property type="match status" value="1"/>
</dbReference>
<accession>A0ABR0S9G9</accession>
<name>A0ABR0S9G9_9HYPO</name>
<keyword evidence="3" id="KW-1185">Reference proteome</keyword>
<evidence type="ECO:0000256" key="1">
    <source>
        <dbReference type="SAM" id="MobiDB-lite"/>
    </source>
</evidence>
<dbReference type="Proteomes" id="UP001338125">
    <property type="component" value="Unassembled WGS sequence"/>
</dbReference>
<feature type="compositionally biased region" description="Polar residues" evidence="1">
    <location>
        <begin position="65"/>
        <end position="74"/>
    </location>
</feature>
<protein>
    <submittedName>
        <fullName evidence="2">Negative regulator of differentiation 1-like protein</fullName>
    </submittedName>
</protein>
<feature type="compositionally biased region" description="Polar residues" evidence="1">
    <location>
        <begin position="98"/>
        <end position="128"/>
    </location>
</feature>
<evidence type="ECO:0000313" key="2">
    <source>
        <dbReference type="EMBL" id="KAK5988796.1"/>
    </source>
</evidence>
<feature type="region of interest" description="Disordered" evidence="1">
    <location>
        <begin position="65"/>
        <end position="140"/>
    </location>
</feature>
<dbReference type="EMBL" id="JAVFKD010000015">
    <property type="protein sequence ID" value="KAK5988796.1"/>
    <property type="molecule type" value="Genomic_DNA"/>
</dbReference>
<reference evidence="2 3" key="1">
    <citation type="submission" date="2024-01" db="EMBL/GenBank/DDBJ databases">
        <title>Complete genome of Cladobotryum mycophilum ATHUM6906.</title>
        <authorList>
            <person name="Christinaki A.C."/>
            <person name="Myridakis A.I."/>
            <person name="Kouvelis V.N."/>
        </authorList>
    </citation>
    <scope>NUCLEOTIDE SEQUENCE [LARGE SCALE GENOMIC DNA]</scope>
    <source>
        <strain evidence="2 3">ATHUM6906</strain>
    </source>
</reference>
<dbReference type="InterPro" id="IPR012677">
    <property type="entry name" value="Nucleotide-bd_a/b_plait_sf"/>
</dbReference>
<gene>
    <name evidence="2" type="ORF">PT974_10287</name>
</gene>
<proteinExistence type="predicted"/>
<comment type="caution">
    <text evidence="2">The sequence shown here is derived from an EMBL/GenBank/DDBJ whole genome shotgun (WGS) entry which is preliminary data.</text>
</comment>
<organism evidence="2 3">
    <name type="scientific">Cladobotryum mycophilum</name>
    <dbReference type="NCBI Taxonomy" id="491253"/>
    <lineage>
        <taxon>Eukaryota</taxon>
        <taxon>Fungi</taxon>
        <taxon>Dikarya</taxon>
        <taxon>Ascomycota</taxon>
        <taxon>Pezizomycotina</taxon>
        <taxon>Sordariomycetes</taxon>
        <taxon>Hypocreomycetidae</taxon>
        <taxon>Hypocreales</taxon>
        <taxon>Hypocreaceae</taxon>
        <taxon>Cladobotryum</taxon>
    </lineage>
</organism>
<dbReference type="InterPro" id="IPR035979">
    <property type="entry name" value="RBD_domain_sf"/>
</dbReference>
<sequence length="378" mass="41618">MTSISSHLVSGSATQDPAIVWIPQTEYDGLVRIAHQYANLCQNLIGGGVTQATIDLLSNNVSPASQAQTSQTNEDLAVRAPSHTAPVEMTNSYRRESSNGAAASQPHYTSHNNHRTSGPYNGHAQSSDDWAESPSEDTSLSMEIPGNVIEETGNPANGNGNGSTRPHFERAAVRSIQLSNLADEITHGDIAASVRGGAVLDIYLRRKDGSASVSFVHAHEAQAFYDHVRRNDLYIKNKRVEIKWSDRQYVLPGHLAQKIGSGATRNFVIRRCDPNHTEASIREDLEHIHNLTVVKMTFLGGDCYISTNSVANAVFARTCMTSRLKYKGSRIEWDVDECAQSLDRMPINHRRRSAAPVPPRQQPINPMANRFELLNLDD</sequence>
<dbReference type="CDD" id="cd12261">
    <property type="entry name" value="RRM1_3_MRN1"/>
    <property type="match status" value="1"/>
</dbReference>
<evidence type="ECO:0000313" key="3">
    <source>
        <dbReference type="Proteomes" id="UP001338125"/>
    </source>
</evidence>